<evidence type="ECO:0000256" key="2">
    <source>
        <dbReference type="SAM" id="MobiDB-lite"/>
    </source>
</evidence>
<dbReference type="Gene3D" id="3.90.70.10">
    <property type="entry name" value="Cysteine proteinases"/>
    <property type="match status" value="1"/>
</dbReference>
<dbReference type="GO" id="GO:0016579">
    <property type="term" value="P:protein deubiquitination"/>
    <property type="evidence" value="ECO:0007669"/>
    <property type="project" value="InterPro"/>
</dbReference>
<dbReference type="RefSeq" id="XP_044452075.1">
    <property type="nucleotide sequence ID" value="XM_044596140.1"/>
</dbReference>
<dbReference type="PROSITE" id="PS50235">
    <property type="entry name" value="USP_3"/>
    <property type="match status" value="1"/>
</dbReference>
<dbReference type="PROSITE" id="PS00972">
    <property type="entry name" value="USP_1"/>
    <property type="match status" value="1"/>
</dbReference>
<feature type="region of interest" description="Disordered" evidence="2">
    <location>
        <begin position="1123"/>
        <end position="1142"/>
    </location>
</feature>
<feature type="compositionally biased region" description="Polar residues" evidence="2">
    <location>
        <begin position="881"/>
        <end position="898"/>
    </location>
</feature>
<dbReference type="Gramene" id="TraesROB_scaffold_078387_01G000100.1">
    <property type="protein sequence ID" value="TraesROB_scaffold_078387_01G000100.1"/>
    <property type="gene ID" value="TraesROB_scaffold_078387_01G000100"/>
</dbReference>
<accession>A0A3B6A2E2</accession>
<feature type="transmembrane region" description="Helical" evidence="3">
    <location>
        <begin position="408"/>
        <end position="435"/>
    </location>
</feature>
<dbReference type="OrthoDB" id="624036at2759"/>
<feature type="domain" description="USP" evidence="4">
    <location>
        <begin position="949"/>
        <end position="1323"/>
    </location>
</feature>
<dbReference type="Gramene" id="TraesPARA_EIv1.0_0326420.2">
    <property type="protein sequence ID" value="TraesPARA_EIv1.0_0326420.2.CDS"/>
    <property type="gene ID" value="TraesPARA_EIv1.0_0326420"/>
</dbReference>
<name>A0A3B6A2E2_WHEAT</name>
<gene>
    <name evidence="5" type="primary">LOC123183348</name>
</gene>
<evidence type="ECO:0000313" key="5">
    <source>
        <dbReference type="EnsemblPlants" id="TraesCS1D02G441600.1"/>
    </source>
</evidence>
<dbReference type="InterPro" id="IPR007658">
    <property type="entry name" value="DUF594"/>
</dbReference>
<feature type="transmembrane region" description="Helical" evidence="3">
    <location>
        <begin position="155"/>
        <end position="175"/>
    </location>
</feature>
<dbReference type="SMR" id="A0A3B6A2E2"/>
<dbReference type="STRING" id="4565.A0A3B6A2E2"/>
<feature type="transmembrane region" description="Helical" evidence="3">
    <location>
        <begin position="455"/>
        <end position="471"/>
    </location>
</feature>
<feature type="transmembrane region" description="Helical" evidence="3">
    <location>
        <begin position="124"/>
        <end position="143"/>
    </location>
</feature>
<proteinExistence type="inferred from homology"/>
<dbReference type="InterPro" id="IPR001394">
    <property type="entry name" value="Peptidase_C19_UCH"/>
</dbReference>
<keyword evidence="3" id="KW-0812">Transmembrane</keyword>
<feature type="transmembrane region" description="Helical" evidence="3">
    <location>
        <begin position="88"/>
        <end position="112"/>
    </location>
</feature>
<dbReference type="Pfam" id="PF13968">
    <property type="entry name" value="DUF4220"/>
    <property type="match status" value="1"/>
</dbReference>
<feature type="region of interest" description="Disordered" evidence="2">
    <location>
        <begin position="1"/>
        <end position="62"/>
    </location>
</feature>
<organism evidence="5">
    <name type="scientific">Triticum aestivum</name>
    <name type="common">Wheat</name>
    <dbReference type="NCBI Taxonomy" id="4565"/>
    <lineage>
        <taxon>Eukaryota</taxon>
        <taxon>Viridiplantae</taxon>
        <taxon>Streptophyta</taxon>
        <taxon>Embryophyta</taxon>
        <taxon>Tracheophyta</taxon>
        <taxon>Spermatophyta</taxon>
        <taxon>Magnoliopsida</taxon>
        <taxon>Liliopsida</taxon>
        <taxon>Poales</taxon>
        <taxon>Poaceae</taxon>
        <taxon>BOP clade</taxon>
        <taxon>Pooideae</taxon>
        <taxon>Triticodae</taxon>
        <taxon>Triticeae</taxon>
        <taxon>Triticinae</taxon>
        <taxon>Triticum</taxon>
    </lineage>
</organism>
<evidence type="ECO:0000313" key="6">
    <source>
        <dbReference type="Proteomes" id="UP000019116"/>
    </source>
</evidence>
<reference evidence="5" key="2">
    <citation type="submission" date="2018-10" db="UniProtKB">
        <authorList>
            <consortium name="EnsemblPlants"/>
        </authorList>
    </citation>
    <scope>IDENTIFICATION</scope>
</reference>
<protein>
    <recommendedName>
        <fullName evidence="4">USP domain-containing protein</fullName>
    </recommendedName>
</protein>
<feature type="region of interest" description="Disordered" evidence="2">
    <location>
        <begin position="870"/>
        <end position="949"/>
    </location>
</feature>
<dbReference type="PANTHER" id="PTHR31325">
    <property type="entry name" value="OS01G0798800 PROTEIN-RELATED"/>
    <property type="match status" value="1"/>
</dbReference>
<dbReference type="PaxDb" id="4565-Traes_1DL_66A4A04CA.1"/>
<dbReference type="InterPro" id="IPR038765">
    <property type="entry name" value="Papain-like_cys_pep_sf"/>
</dbReference>
<dbReference type="InterPro" id="IPR028889">
    <property type="entry name" value="USP"/>
</dbReference>
<comment type="similarity">
    <text evidence="1">Belongs to the peptidase C19 family.</text>
</comment>
<dbReference type="InterPro" id="IPR018200">
    <property type="entry name" value="USP_CS"/>
</dbReference>
<evidence type="ECO:0000256" key="1">
    <source>
        <dbReference type="ARBA" id="ARBA00009085"/>
    </source>
</evidence>
<sequence length="1340" mass="152711">MVSAAGGRAGRLGSEKTRHGWNGVGSNFRGAEPGEKSPPPLISSDSSNVRLRLPNRNGHKRARSTMGIQDIRDAVSSMFIMLNKETYVLFRIEFLVVLVTLLFLVMFIIDVFRRYIHNTIMKTIFSILDAVSDSIVLYVLGAMQTAKFKNQLFPVWALVLVSFRYNVDFISGYGVDDRHGRRFMEWRNVVKLLGSAFLNLSRGSRFARPLWSLLALQILRSWYRFQAHSLALNSVWHGKSSEVVKEHMRAGPHTSNWKPEDCNPENMEGYKYLVHGETERSINFKKPRYVMYIDTAQNVQQAKRRSASNQERSSLVTLDKIWGCCRHLLEPGNKQGNDPKDLSLAFALSRLLRCRLEDVTLEQEIFRINRKLVKTKILEEQNTDRAFRVMELQLSFVNDYFNSRYPMVFWSGFFSLFSNLLLSTVTFGVVCWLAVDIRKVYTPPENDRAHVVHGINIDMMITWVFMFFMLFKEIWEMVSYLVSNWTRLLLVCSYAQWKEERTRNRCMEGIISSFFKSKITSKQWHGHIDQYVFLESYDARFWNFLHHITTGMVPKKDDGATLSNAIDVPECIKAAILKRLCASLKKLNSPGIVQDESDNPNREDEELIIRSGCSLPKAITSLSDADCDRKKRYGWACYDLPTCSHVILVWHIATSLCEMKLARAHGVDLSKHGFLVSLLSYMTSCCSSKPYLVDVDEKTKEKKKVNEKLPDKIQEMYITANSLSRYCAYLLVSKPDLIPDSFYVPKMVFQETVTQARDGILKDCDSLQKRYEKLLQVGVEAIQDANNVMKDDVVRQGAKLGKLLIDQESEEGCWEILSGVWAELLVHIAPTWNAEAHKECLESGGEFITYIWALLWHCGIEKSKLWPEEDLHENGAPGTPPQDNSVQTNSTQHAQQTCAAGPKKEREEAVIQRSEMQQVDAEERNGWTETPSADTADHQNGQGGSMGVRGMQNGGNTCYFNAVLQSLLALDKLRARMLGPDALKGNLGHELQKLFITTTNTNGTRGVLNPEKLFLHMCLMNSDFRPGVMEDSNNMLVSLLDGLNNEEPTIVESLFHCQADKHVSSKECEHTSVTTEDLNLSLAIPTKKPASVDDCLDLYAAGVIVDWHCMDCSAASAARNTSLNQEDTTVNNGQPEQPDNITYGKEECSHLANSDRQARATDENNGKLQVHDDYANQMEQCHKNQKEEDKIYRDATVQYRISKAAPLLTIQLKRFDYSHADRPDKLEDRVSFQDTLDIIKFMDPRHVEDDEYKYRLVAVIVHSGPRLCDGHFFAYVRASQIGCQQQESRGTPTWFRASDESITEVLLEEVLECQAYILFYERVEQPKANEVLEEYPPTGH</sequence>
<dbReference type="EnsemblPlants" id="TraesCS1D02G441600.1">
    <property type="protein sequence ID" value="TraesCS1D02G441600.1"/>
    <property type="gene ID" value="TraesCS1D02G441600"/>
</dbReference>
<keyword evidence="3" id="KW-1133">Transmembrane helix</keyword>
<dbReference type="Pfam" id="PF00443">
    <property type="entry name" value="UCH"/>
    <property type="match status" value="1"/>
</dbReference>
<dbReference type="Proteomes" id="UP000019116">
    <property type="component" value="Chromosome 1D"/>
</dbReference>
<dbReference type="Gramene" id="TraesWEE_scaffold_003355_01G000100.1">
    <property type="protein sequence ID" value="TraesWEE_scaffold_003355_01G000100.1"/>
    <property type="gene ID" value="TraesWEE_scaffold_003355_01G000100"/>
</dbReference>
<feature type="compositionally biased region" description="Polar residues" evidence="2">
    <location>
        <begin position="1123"/>
        <end position="1140"/>
    </location>
</feature>
<dbReference type="Gramene" id="TraesCS1D02G441600.1">
    <property type="protein sequence ID" value="TraesCS1D02G441600.1"/>
    <property type="gene ID" value="TraesCS1D02G441600"/>
</dbReference>
<dbReference type="GO" id="GO:0004843">
    <property type="term" value="F:cysteine-type deubiquitinase activity"/>
    <property type="evidence" value="ECO:0007669"/>
    <property type="project" value="InterPro"/>
</dbReference>
<evidence type="ECO:0000256" key="3">
    <source>
        <dbReference type="SAM" id="Phobius"/>
    </source>
</evidence>
<evidence type="ECO:0000259" key="4">
    <source>
        <dbReference type="PROSITE" id="PS50235"/>
    </source>
</evidence>
<reference evidence="5" key="1">
    <citation type="submission" date="2018-08" db="EMBL/GenBank/DDBJ databases">
        <authorList>
            <person name="Rossello M."/>
        </authorList>
    </citation>
    <scope>NUCLEOTIDE SEQUENCE [LARGE SCALE GENOMIC DNA]</scope>
    <source>
        <strain evidence="5">cv. Chinese Spring</strain>
    </source>
</reference>
<dbReference type="PROSITE" id="PS00973">
    <property type="entry name" value="USP_2"/>
    <property type="match status" value="1"/>
</dbReference>
<dbReference type="GeneID" id="123183348"/>
<keyword evidence="3" id="KW-0472">Membrane</keyword>
<keyword evidence="6" id="KW-1185">Reference proteome</keyword>
<dbReference type="Gramene" id="TraesCLE_scaffold_020055_01G000100.1">
    <property type="protein sequence ID" value="TraesCLE_scaffold_020055_01G000100.1"/>
    <property type="gene ID" value="TraesCLE_scaffold_020055_01G000100"/>
</dbReference>
<dbReference type="InterPro" id="IPR025315">
    <property type="entry name" value="DUF4220"/>
</dbReference>
<dbReference type="Gramene" id="TraesCS1D03G1015800.1">
    <property type="protein sequence ID" value="TraesCS1D03G1015800.1.CDS"/>
    <property type="gene ID" value="TraesCS1D03G1015800"/>
</dbReference>
<dbReference type="SUPFAM" id="SSF54001">
    <property type="entry name" value="Cysteine proteinases"/>
    <property type="match status" value="1"/>
</dbReference>
<dbReference type="Pfam" id="PF04578">
    <property type="entry name" value="DUF594"/>
    <property type="match status" value="1"/>
</dbReference>